<keyword evidence="2" id="KW-1185">Reference proteome</keyword>
<protein>
    <recommendedName>
        <fullName evidence="3">HTH cro/C1-type domain-containing protein</fullName>
    </recommendedName>
</protein>
<proteinExistence type="predicted"/>
<evidence type="ECO:0000313" key="2">
    <source>
        <dbReference type="Proteomes" id="UP000664480"/>
    </source>
</evidence>
<comment type="caution">
    <text evidence="1">The sequence shown here is derived from an EMBL/GenBank/DDBJ whole genome shotgun (WGS) entry which is preliminary data.</text>
</comment>
<evidence type="ECO:0008006" key="3">
    <source>
        <dbReference type="Google" id="ProtNLM"/>
    </source>
</evidence>
<organism evidence="1 2">
    <name type="scientific">Algoriphagus pacificus</name>
    <dbReference type="NCBI Taxonomy" id="2811234"/>
    <lineage>
        <taxon>Bacteria</taxon>
        <taxon>Pseudomonadati</taxon>
        <taxon>Bacteroidota</taxon>
        <taxon>Cytophagia</taxon>
        <taxon>Cytophagales</taxon>
        <taxon>Cyclobacteriaceae</taxon>
        <taxon>Algoriphagus</taxon>
    </lineage>
</organism>
<reference evidence="1 2" key="1">
    <citation type="submission" date="2021-03" db="EMBL/GenBank/DDBJ databases">
        <title>novel species isolated from a fishpond in China.</title>
        <authorList>
            <person name="Lu H."/>
            <person name="Cai Z."/>
        </authorList>
    </citation>
    <scope>NUCLEOTIDE SEQUENCE [LARGE SCALE GENOMIC DNA]</scope>
    <source>
        <strain evidence="1 2">YJ13C</strain>
    </source>
</reference>
<dbReference type="EMBL" id="JAFKCU010000009">
    <property type="protein sequence ID" value="MBN7818074.1"/>
    <property type="molecule type" value="Genomic_DNA"/>
</dbReference>
<name>A0ABS3CLV0_9BACT</name>
<dbReference type="SUPFAM" id="SSF47413">
    <property type="entry name" value="lambda repressor-like DNA-binding domains"/>
    <property type="match status" value="1"/>
</dbReference>
<gene>
    <name evidence="1" type="ORF">J0A69_21725</name>
</gene>
<sequence>MDEDINKVLDQISAQRFKEFIKFLELTPIGMAAFLKISTDHMYSLRKGRRSISDSIAESLAIKLGITEADVYNSNFKLRKTEEGIEYMKDFINSNSHNPNYFVNLKNEKSLTFKIRTILVENGFFNSEKRVKQVVEELAKLHIKATSEKATKSLLYLDETGYLTYQKKPFIKKDGTESKLSVNHYLEP</sequence>
<dbReference type="InterPro" id="IPR010982">
    <property type="entry name" value="Lambda_DNA-bd_dom_sf"/>
</dbReference>
<accession>A0ABS3CLV0</accession>
<evidence type="ECO:0000313" key="1">
    <source>
        <dbReference type="EMBL" id="MBN7818074.1"/>
    </source>
</evidence>
<dbReference type="RefSeq" id="WP_206588742.1">
    <property type="nucleotide sequence ID" value="NZ_JAFKCU010000009.1"/>
</dbReference>
<dbReference type="Proteomes" id="UP000664480">
    <property type="component" value="Unassembled WGS sequence"/>
</dbReference>